<comment type="caution">
    <text evidence="1">The sequence shown here is derived from an EMBL/GenBank/DDBJ whole genome shotgun (WGS) entry which is preliminary data.</text>
</comment>
<organism evidence="1 2">
    <name type="scientific">Neophaeococcomyces mojaviensis</name>
    <dbReference type="NCBI Taxonomy" id="3383035"/>
    <lineage>
        <taxon>Eukaryota</taxon>
        <taxon>Fungi</taxon>
        <taxon>Dikarya</taxon>
        <taxon>Ascomycota</taxon>
        <taxon>Pezizomycotina</taxon>
        <taxon>Eurotiomycetes</taxon>
        <taxon>Chaetothyriomycetidae</taxon>
        <taxon>Chaetothyriales</taxon>
        <taxon>Chaetothyriales incertae sedis</taxon>
        <taxon>Neophaeococcomyces</taxon>
    </lineage>
</organism>
<dbReference type="EMBL" id="JAPDRQ010000217">
    <property type="protein sequence ID" value="KAJ9652119.1"/>
    <property type="molecule type" value="Genomic_DNA"/>
</dbReference>
<gene>
    <name evidence="1" type="primary">PBP1</name>
    <name evidence="1" type="ORF">H2198_008647</name>
</gene>
<name>A0ACC2ZWV9_9EURO</name>
<reference evidence="1" key="1">
    <citation type="submission" date="2022-10" db="EMBL/GenBank/DDBJ databases">
        <title>Culturing micro-colonial fungi from biological soil crusts in the Mojave desert and describing Neophaeococcomyces mojavensis, and introducing the new genera and species Taxawa tesnikishii.</title>
        <authorList>
            <person name="Kurbessoian T."/>
            <person name="Stajich J.E."/>
        </authorList>
    </citation>
    <scope>NUCLEOTIDE SEQUENCE</scope>
    <source>
        <strain evidence="1">JES_112</strain>
    </source>
</reference>
<evidence type="ECO:0000313" key="2">
    <source>
        <dbReference type="Proteomes" id="UP001172386"/>
    </source>
</evidence>
<sequence>DKAEKAPSTSPSAAPTSGPPRTPIAARTKSLGHARHESIQARRQRREDTKGYKHDNVPEETDAELREDADADPPAVPETPSADISRPAGLKGLFSSSTTSSKPPQFIRHDLIRVLKQLGVSYTEVRGGFVCRHAPSINLDDVRERSNPLEDEKSGKVGPGHQRRISFGAFRNRDKDELREEKLNRHGSRRRQPDQSFVTNSEGSDEYVHSTSRTPNEQQRDMAATTTRVQEDTGERLVLRFEIAIVKIPLFSLHGIQFKKVQGGMNQHYSKMMASAASLASTINTSSSTPPSSGPVQRDGTNRSVKQNSGNKMTEKGRKESPVDSNRRSGVPKPWSGPNPFTPRASTPSQPKGNITQNKNTAPSSKMTSRNPQTLSDKQNYDRLRFLLGGAVGLAVVLTTKSGDKFEGIFSGHTGTLSASRITLKMTKKVQTAPITHPNGVGSWEAAFAGSSPDHAMSFELKDMADMTIPEFSLPEASRQTNGKFVDTLIYLTKSVLGAASAFQTDSDISGSAIRGERILQRWVPDATGTTDFSLEGTSTTGWDQFATHEKMTGGQSTYTEETYTTTIDRNAPDYKRREAEAARIAREIESQTSTNAHVREERGQALENDFGDEEDKYSGVRREQRDYLPLATGGANRYTPPALRAPSAQATTAGAPVDSAIISAQLARPDAVRSGLSNQSAQDKAEPLTSDKVPTLDRAVSAVQNQSAEPGPLDNAAGISTLAVNGSASKTIGPKQMPSVSPQHQADTETPSQGVENKVLDQFRQFANSERARLAERKRVQASQDRTAKINDLVRFSKTFKLKTPVPNDLVGILAKDPKKQEQIMEKAQRDHEEAKTAPPTSHSASSSGQLPSVPKFDKSQIPERNTLNNSRGTSAKQSLTRGQRAFGQPSPFTGGTVPLAPRGQVASLRDKNVSIPAPIPMPEIRSGASAAADKSGLSSPRGTDTPTSAVSTKFNVRALEFRPTVAPFNPTAPSVSAASPSPVARTASIARSANPSLFFGSRKPKPASERIDVMQHFNPIDRMKREVQNKLLEKSEEPVRDFAANGGVPNAYHTQPTWIVSDANKEKTYEDFFVRAAPPAASPVQSRSSSSQAIPFHGQMQQMASGPHMSQASTPQHSHHGGNHYQPHFEDQRLHMQNGSPQVFASPNMTPRNMYATPMGHPAPAYAHQSYFGAGGPVPMRPYGNNPVMMHSQHGQMSAPMMVQQQSSGPFMGVPGQYQGMMYPSPNPSHVYPQQNGFPSPGRMAPVMMHQNSQQAHLGHQQMMYSATGHNGAMYGQQHTIGRGYGGNHTPYGTSPHQPLHLNQRAMSSSYTQKGMPQMTANSGPPANAPQQPAAFGQMPISDDGK</sequence>
<proteinExistence type="predicted"/>
<protein>
    <submittedName>
        <fullName evidence="1">Poly(A)-binding protein binding protein</fullName>
    </submittedName>
</protein>
<keyword evidence="2" id="KW-1185">Reference proteome</keyword>
<dbReference type="Proteomes" id="UP001172386">
    <property type="component" value="Unassembled WGS sequence"/>
</dbReference>
<evidence type="ECO:0000313" key="1">
    <source>
        <dbReference type="EMBL" id="KAJ9652119.1"/>
    </source>
</evidence>
<feature type="non-terminal residue" evidence="1">
    <location>
        <position position="1"/>
    </location>
</feature>
<accession>A0ACC2ZWV9</accession>